<keyword evidence="6" id="KW-0418">Kinase</keyword>
<evidence type="ECO:0000256" key="2">
    <source>
        <dbReference type="ARBA" id="ARBA00010926"/>
    </source>
</evidence>
<keyword evidence="8" id="KW-1185">Reference proteome</keyword>
<dbReference type="SUPFAM" id="SSF81296">
    <property type="entry name" value="E set domains"/>
    <property type="match status" value="1"/>
</dbReference>
<dbReference type="EMBL" id="KE651167">
    <property type="protein sequence ID" value="EEB08640.1"/>
    <property type="molecule type" value="Genomic_DNA"/>
</dbReference>
<evidence type="ECO:0000313" key="8">
    <source>
        <dbReference type="Proteomes" id="UP000001744"/>
    </source>
</evidence>
<evidence type="ECO:0000256" key="1">
    <source>
        <dbReference type="ARBA" id="ARBA00004496"/>
    </source>
</evidence>
<dbReference type="GO" id="GO:0005634">
    <property type="term" value="C:nucleus"/>
    <property type="evidence" value="ECO:0000318"/>
    <property type="project" value="GO_Central"/>
</dbReference>
<dbReference type="PANTHER" id="PTHR10343:SF84">
    <property type="entry name" value="5'-AMP-ACTIVATED PROTEIN KINASE SUBUNIT BETA-1"/>
    <property type="match status" value="1"/>
</dbReference>
<comment type="similarity">
    <text evidence="2">Belongs to the 5'-AMP-activated protein kinase beta subunit family.</text>
</comment>
<sequence length="293" mass="32440">MGNTQSQEGYHGSKHGSKPSTVSSPPQSSSGEVASSSRAQSLISIAPEEVELEEHEPTSPTDAVEGDDSQQSKSKKKTQTSAKKTHVPYNGPRVPTVIQWRGNGNNVYVTGTFSRWKKKVQLLKEDNFTVLLQLRPCTQRFKFLVDGVWRCSPDFPTATDAEGNLYNYLEIDANDITEMNIDRPDDKVNGRESVERDEEAEQYVSEIPAFLSNNALGDTKLPSPPSLPPHLEKCVLNSNTAYKEDQSVLPNPNHVVLNHLAAANLQMGVLALSATTRYHRKYVTTAVFKPFEP</sequence>
<dbReference type="CDD" id="cd02859">
    <property type="entry name" value="E_set_AMPKbeta_like_N"/>
    <property type="match status" value="1"/>
</dbReference>
<evidence type="ECO:0000256" key="3">
    <source>
        <dbReference type="ARBA" id="ARBA00022490"/>
    </source>
</evidence>
<dbReference type="OrthoDB" id="531008at2759"/>
<dbReference type="JaponicusDB" id="SJAG_03802">
    <property type="gene designation" value="amk2"/>
</dbReference>
<dbReference type="GO" id="GO:1900735">
    <property type="term" value="P:positive regulation of flocculation"/>
    <property type="evidence" value="ECO:0007669"/>
    <property type="project" value="EnsemblFungi"/>
</dbReference>
<dbReference type="InterPro" id="IPR013783">
    <property type="entry name" value="Ig-like_fold"/>
</dbReference>
<dbReference type="VEuPathDB" id="FungiDB:SJAG_03802"/>
<dbReference type="PANTHER" id="PTHR10343">
    <property type="entry name" value="5'-AMP-ACTIVATED PROTEIN KINASE , BETA SUBUNIT"/>
    <property type="match status" value="1"/>
</dbReference>
<dbReference type="GO" id="GO:0005737">
    <property type="term" value="C:cytoplasm"/>
    <property type="evidence" value="ECO:0000318"/>
    <property type="project" value="GO_Central"/>
</dbReference>
<proteinExistence type="inferred from homology"/>
<dbReference type="eggNOG" id="KOG1616">
    <property type="taxonomic scope" value="Eukaryota"/>
</dbReference>
<reference evidence="6 8" key="1">
    <citation type="journal article" date="2011" name="Science">
        <title>Comparative functional genomics of the fission yeasts.</title>
        <authorList>
            <person name="Rhind N."/>
            <person name="Chen Z."/>
            <person name="Yassour M."/>
            <person name="Thompson D.A."/>
            <person name="Haas B.J."/>
            <person name="Habib N."/>
            <person name="Wapinski I."/>
            <person name="Roy S."/>
            <person name="Lin M.F."/>
            <person name="Heiman D.I."/>
            <person name="Young S.K."/>
            <person name="Furuya K."/>
            <person name="Guo Y."/>
            <person name="Pidoux A."/>
            <person name="Chen H.M."/>
            <person name="Robbertse B."/>
            <person name="Goldberg J.M."/>
            <person name="Aoki K."/>
            <person name="Bayne E.H."/>
            <person name="Berlin A.M."/>
            <person name="Desjardins C.A."/>
            <person name="Dobbs E."/>
            <person name="Dukaj L."/>
            <person name="Fan L."/>
            <person name="FitzGerald M.G."/>
            <person name="French C."/>
            <person name="Gujja S."/>
            <person name="Hansen K."/>
            <person name="Keifenheim D."/>
            <person name="Levin J.Z."/>
            <person name="Mosher R.A."/>
            <person name="Mueller C.A."/>
            <person name="Pfiffner J."/>
            <person name="Priest M."/>
            <person name="Russ C."/>
            <person name="Smialowska A."/>
            <person name="Swoboda P."/>
            <person name="Sykes S.M."/>
            <person name="Vaughn M."/>
            <person name="Vengrova S."/>
            <person name="Yoder R."/>
            <person name="Zeng Q."/>
            <person name="Allshire R."/>
            <person name="Baulcombe D."/>
            <person name="Birren B.W."/>
            <person name="Brown W."/>
            <person name="Ekwall K."/>
            <person name="Kellis M."/>
            <person name="Leatherwood J."/>
            <person name="Levin H."/>
            <person name="Margalit H."/>
            <person name="Martienssen R."/>
            <person name="Nieduszynski C.A."/>
            <person name="Spatafora J.W."/>
            <person name="Friedman N."/>
            <person name="Dalgaard J.Z."/>
            <person name="Baumann P."/>
            <person name="Niki H."/>
            <person name="Regev A."/>
            <person name="Nusbaum C."/>
        </authorList>
    </citation>
    <scope>NUCLEOTIDE SEQUENCE [LARGE SCALE GENOMIC DNA]</scope>
    <source>
        <strain evidence="8">yFS275 / FY16936</strain>
    </source>
</reference>
<protein>
    <submittedName>
        <fullName evidence="6">AMP-activated protein kinase beta subunit</fullName>
    </submittedName>
</protein>
<keyword evidence="3" id="KW-0963">Cytoplasm</keyword>
<dbReference type="RefSeq" id="XP_002174933.1">
    <property type="nucleotide sequence ID" value="XM_002174897.1"/>
</dbReference>
<keyword evidence="6" id="KW-0808">Transferase</keyword>
<dbReference type="InterPro" id="IPR050827">
    <property type="entry name" value="CRP1_MDG1_kinase"/>
</dbReference>
<dbReference type="Pfam" id="PF04739">
    <property type="entry name" value="AMPKBI"/>
    <property type="match status" value="1"/>
</dbReference>
<evidence type="ECO:0000259" key="5">
    <source>
        <dbReference type="SMART" id="SM01010"/>
    </source>
</evidence>
<dbReference type="InterPro" id="IPR006828">
    <property type="entry name" value="ASC_dom"/>
</dbReference>
<dbReference type="GO" id="GO:0016301">
    <property type="term" value="F:kinase activity"/>
    <property type="evidence" value="ECO:0007669"/>
    <property type="project" value="UniProtKB-KW"/>
</dbReference>
<dbReference type="InterPro" id="IPR014756">
    <property type="entry name" value="Ig_E-set"/>
</dbReference>
<dbReference type="Gene3D" id="2.60.40.10">
    <property type="entry name" value="Immunoglobulins"/>
    <property type="match status" value="1"/>
</dbReference>
<dbReference type="GO" id="GO:0007165">
    <property type="term" value="P:signal transduction"/>
    <property type="evidence" value="ECO:0000318"/>
    <property type="project" value="GO_Central"/>
</dbReference>
<feature type="domain" description="Association with the SNF1 complex (ASC)" evidence="5">
    <location>
        <begin position="196"/>
        <end position="291"/>
    </location>
</feature>
<dbReference type="SMART" id="SM01010">
    <property type="entry name" value="AMPKBI"/>
    <property type="match status" value="1"/>
</dbReference>
<dbReference type="GeneID" id="7050444"/>
<dbReference type="GO" id="GO:0031588">
    <property type="term" value="C:nucleotide-activated protein kinase complex"/>
    <property type="evidence" value="ECO:0000318"/>
    <property type="project" value="GO_Central"/>
</dbReference>
<dbReference type="Gene3D" id="6.20.250.60">
    <property type="match status" value="1"/>
</dbReference>
<evidence type="ECO:0000313" key="7">
    <source>
        <dbReference type="JaponicusDB" id="SJAG_03802"/>
    </source>
</evidence>
<feature type="compositionally biased region" description="Low complexity" evidence="4">
    <location>
        <begin position="18"/>
        <end position="41"/>
    </location>
</feature>
<evidence type="ECO:0000256" key="4">
    <source>
        <dbReference type="SAM" id="MobiDB-lite"/>
    </source>
</evidence>
<dbReference type="SUPFAM" id="SSF160219">
    <property type="entry name" value="AMPKBI-like"/>
    <property type="match status" value="1"/>
</dbReference>
<dbReference type="Pfam" id="PF16561">
    <property type="entry name" value="AMPK1_CBM"/>
    <property type="match status" value="1"/>
</dbReference>
<dbReference type="OMA" id="HEYKFMV"/>
<dbReference type="FunFam" id="2.60.40.10:FF:000562">
    <property type="entry name" value="Snf1 kinase complex beta-subunit Gal83"/>
    <property type="match status" value="1"/>
</dbReference>
<dbReference type="AlphaFoldDB" id="B6K536"/>
<dbReference type="GO" id="GO:0019901">
    <property type="term" value="F:protein kinase binding"/>
    <property type="evidence" value="ECO:0000318"/>
    <property type="project" value="GO_Central"/>
</dbReference>
<feature type="region of interest" description="Disordered" evidence="4">
    <location>
        <begin position="1"/>
        <end position="95"/>
    </location>
</feature>
<feature type="compositionally biased region" description="Basic residues" evidence="4">
    <location>
        <begin position="73"/>
        <end position="86"/>
    </location>
</feature>
<accession>B6K536</accession>
<evidence type="ECO:0000313" key="6">
    <source>
        <dbReference type="EMBL" id="EEB08640.1"/>
    </source>
</evidence>
<dbReference type="HOGENOM" id="CLU_070949_2_1_1"/>
<dbReference type="InterPro" id="IPR032640">
    <property type="entry name" value="AMPK1_CBM"/>
</dbReference>
<gene>
    <name evidence="7" type="primary">amk2</name>
    <name evidence="6" type="ORF">SJAG_03802</name>
</gene>
<comment type="subcellular location">
    <subcellularLocation>
        <location evidence="1">Cytoplasm</location>
    </subcellularLocation>
</comment>
<dbReference type="STRING" id="402676.B6K536"/>
<name>B6K536_SCHJY</name>
<dbReference type="InterPro" id="IPR037256">
    <property type="entry name" value="ASC_dom_sf"/>
</dbReference>
<organism evidence="6 8">
    <name type="scientific">Schizosaccharomyces japonicus (strain yFS275 / FY16936)</name>
    <name type="common">Fission yeast</name>
    <dbReference type="NCBI Taxonomy" id="402676"/>
    <lineage>
        <taxon>Eukaryota</taxon>
        <taxon>Fungi</taxon>
        <taxon>Dikarya</taxon>
        <taxon>Ascomycota</taxon>
        <taxon>Taphrinomycotina</taxon>
        <taxon>Schizosaccharomycetes</taxon>
        <taxon>Schizosaccharomycetales</taxon>
        <taxon>Schizosaccharomycetaceae</taxon>
        <taxon>Schizosaccharomyces</taxon>
    </lineage>
</organism>
<dbReference type="Proteomes" id="UP000001744">
    <property type="component" value="Unassembled WGS sequence"/>
</dbReference>